<feature type="transmembrane region" description="Helical" evidence="1">
    <location>
        <begin position="25"/>
        <end position="55"/>
    </location>
</feature>
<keyword evidence="1" id="KW-0812">Transmembrane</keyword>
<dbReference type="AlphaFoldDB" id="C0GDA8"/>
<evidence type="ECO:0000256" key="1">
    <source>
        <dbReference type="SAM" id="Phobius"/>
    </source>
</evidence>
<keyword evidence="1" id="KW-0472">Membrane</keyword>
<accession>C0GDA8</accession>
<dbReference type="RefSeq" id="WP_008514657.1">
    <property type="nucleotide sequence ID" value="NZ_ACJM01000002.1"/>
</dbReference>
<feature type="transmembrane region" description="Helical" evidence="1">
    <location>
        <begin position="67"/>
        <end position="88"/>
    </location>
</feature>
<comment type="caution">
    <text evidence="2">The sequence shown here is derived from an EMBL/GenBank/DDBJ whole genome shotgun (WGS) entry which is preliminary data.</text>
</comment>
<gene>
    <name evidence="2" type="ORF">DealDRAFT_0559</name>
</gene>
<keyword evidence="1" id="KW-1133">Transmembrane helix</keyword>
<evidence type="ECO:0000313" key="2">
    <source>
        <dbReference type="EMBL" id="EEG78629.1"/>
    </source>
</evidence>
<proteinExistence type="predicted"/>
<reference evidence="2 3" key="1">
    <citation type="submission" date="2009-02" db="EMBL/GenBank/DDBJ databases">
        <title>Sequencing of the draft genome and assembly of Dethiobacter alkaliphilus AHT 1.</title>
        <authorList>
            <consortium name="US DOE Joint Genome Institute (JGI-PGF)"/>
            <person name="Lucas S."/>
            <person name="Copeland A."/>
            <person name="Lapidus A."/>
            <person name="Glavina del Rio T."/>
            <person name="Dalin E."/>
            <person name="Tice H."/>
            <person name="Bruce D."/>
            <person name="Goodwin L."/>
            <person name="Pitluck S."/>
            <person name="Larimer F."/>
            <person name="Land M.L."/>
            <person name="Hauser L."/>
            <person name="Muyzer G."/>
        </authorList>
    </citation>
    <scope>NUCLEOTIDE SEQUENCE [LARGE SCALE GENOMIC DNA]</scope>
    <source>
        <strain evidence="2 3">AHT 1</strain>
    </source>
</reference>
<evidence type="ECO:0000313" key="3">
    <source>
        <dbReference type="Proteomes" id="UP000006443"/>
    </source>
</evidence>
<dbReference type="Proteomes" id="UP000006443">
    <property type="component" value="Unassembled WGS sequence"/>
</dbReference>
<keyword evidence="3" id="KW-1185">Reference proteome</keyword>
<dbReference type="STRING" id="555088.DealDRAFT_0559"/>
<sequence>MTRDSIEVNPSMGVIFRVFKVLQQFALILAIYGILTGQFGIIAYVVLLLGAVNLLEIPKKSGMSDKLSNLIAGLSILFAASFIIMFFVSRMTF</sequence>
<dbReference type="EMBL" id="ACJM01000002">
    <property type="protein sequence ID" value="EEG78629.1"/>
    <property type="molecule type" value="Genomic_DNA"/>
</dbReference>
<protein>
    <submittedName>
        <fullName evidence="2">Uncharacterized protein</fullName>
    </submittedName>
</protein>
<name>C0GDA8_DETAL</name>
<organism evidence="2 3">
    <name type="scientific">Dethiobacter alkaliphilus AHT 1</name>
    <dbReference type="NCBI Taxonomy" id="555088"/>
    <lineage>
        <taxon>Bacteria</taxon>
        <taxon>Bacillati</taxon>
        <taxon>Bacillota</taxon>
        <taxon>Dethiobacteria</taxon>
        <taxon>Dethiobacterales</taxon>
        <taxon>Dethiobacteraceae</taxon>
        <taxon>Dethiobacter</taxon>
    </lineage>
</organism>